<dbReference type="OrthoDB" id="3812527at2"/>
<evidence type="ECO:0000313" key="3">
    <source>
        <dbReference type="Proteomes" id="UP000316298"/>
    </source>
</evidence>
<sequence length="295" mass="31902">MANEAEYAGWTNRVAQAMFDTQRSLDSLSGHLGNDLGRALDRRRDELDMLRPGIRSLAAAEHDYDQAQGAAKDPARERIYSTYRSYQSDAGLLSNQLGGIKAELAGHNEALAQRAESLKDAMRDLDRIKELPGRDTPELAKLREGVEYFRAVVNSVGPRVQAMVNEMQTAQQAARAFADGAASVGTQAHSANIGRVVGQLEDSLAQTEARGGALRKDLTDNRASFGLVTDYGVGIANRATDERNLADKQAAQLADSMRAGVNPTRPADQRPVANLAESDLSRRLDGPAQETGRTV</sequence>
<name>A0A542EBA4_9ACTN</name>
<evidence type="ECO:0000256" key="1">
    <source>
        <dbReference type="SAM" id="MobiDB-lite"/>
    </source>
</evidence>
<comment type="caution">
    <text evidence="2">The sequence shown here is derived from an EMBL/GenBank/DDBJ whole genome shotgun (WGS) entry which is preliminary data.</text>
</comment>
<dbReference type="Proteomes" id="UP000316298">
    <property type="component" value="Unassembled WGS sequence"/>
</dbReference>
<accession>A0A542EBA4</accession>
<gene>
    <name evidence="2" type="ORF">FB475_5529</name>
</gene>
<protein>
    <submittedName>
        <fullName evidence="2">Uncharacterized protein</fullName>
    </submittedName>
</protein>
<dbReference type="RefSeq" id="WP_141859460.1">
    <property type="nucleotide sequence ID" value="NZ_BAAAKA010000007.1"/>
</dbReference>
<feature type="region of interest" description="Disordered" evidence="1">
    <location>
        <begin position="255"/>
        <end position="295"/>
    </location>
</feature>
<dbReference type="EMBL" id="VFMM01000002">
    <property type="protein sequence ID" value="TQJ12581.1"/>
    <property type="molecule type" value="Genomic_DNA"/>
</dbReference>
<keyword evidence="3" id="KW-1185">Reference proteome</keyword>
<reference evidence="2 3" key="1">
    <citation type="submission" date="2019-06" db="EMBL/GenBank/DDBJ databases">
        <title>Sequencing the genomes of 1000 actinobacteria strains.</title>
        <authorList>
            <person name="Klenk H.-P."/>
        </authorList>
    </citation>
    <scope>NUCLEOTIDE SEQUENCE [LARGE SCALE GENOMIC DNA]</scope>
    <source>
        <strain evidence="2 3">DSM 17305</strain>
    </source>
</reference>
<dbReference type="AlphaFoldDB" id="A0A542EBA4"/>
<proteinExistence type="predicted"/>
<organism evidence="2 3">
    <name type="scientific">Kribbella jejuensis</name>
    <dbReference type="NCBI Taxonomy" id="236068"/>
    <lineage>
        <taxon>Bacteria</taxon>
        <taxon>Bacillati</taxon>
        <taxon>Actinomycetota</taxon>
        <taxon>Actinomycetes</taxon>
        <taxon>Propionibacteriales</taxon>
        <taxon>Kribbellaceae</taxon>
        <taxon>Kribbella</taxon>
    </lineage>
</organism>
<evidence type="ECO:0000313" key="2">
    <source>
        <dbReference type="EMBL" id="TQJ12581.1"/>
    </source>
</evidence>